<proteinExistence type="predicted"/>
<evidence type="ECO:0000256" key="6">
    <source>
        <dbReference type="ARBA" id="ARBA00022777"/>
    </source>
</evidence>
<sequence>MHHNDKAAPAVAPEQGASVAEELAYRLRQQRLAAEYGHFALRTHDTAALLQEATRVCALGLHSEFCKVMRFLPDEGRFLMVAGVGWKPGFVGHAHAGADLESPAGYAFQTGEPVISNHLEGETRFRTPDILVEHGVRRAINVLIRGEDTRYGVLEVDSPTEGRFTEADLAFMQGFANLLGVAIERQQAEESLRASQAETRASETLLQGALAHQEVLTREINHRVKNSLSIVAGLLSMQGRAAANPDLRQALDGARARVQTIASVHDRLWRTDEIHAVNLAEFMGELCEQLRSSARPGQTLTCDFAPTTVATDQAVPLGLMANELVTNAFKYAYPEGEGDVRISVVPRGEGQLRMTVCDRGKGLPPDFDTSRSRSLGMKLIATLGRQLGGQPAWECADPGTRFVLDFRPLHAADREG</sequence>
<dbReference type="InterPro" id="IPR005467">
    <property type="entry name" value="His_kinase_dom"/>
</dbReference>
<dbReference type="RefSeq" id="WP_012605605.1">
    <property type="nucleotide sequence ID" value="NC_011757.1"/>
</dbReference>
<gene>
    <name evidence="9" type="ordered locus">Mchl_0515</name>
</gene>
<keyword evidence="4" id="KW-0808">Transferase</keyword>
<dbReference type="Gene3D" id="3.30.565.10">
    <property type="entry name" value="Histidine kinase-like ATPase, C-terminal domain"/>
    <property type="match status" value="1"/>
</dbReference>
<evidence type="ECO:0000256" key="2">
    <source>
        <dbReference type="ARBA" id="ARBA00012438"/>
    </source>
</evidence>
<dbReference type="GO" id="GO:0004673">
    <property type="term" value="F:protein histidine kinase activity"/>
    <property type="evidence" value="ECO:0007669"/>
    <property type="project" value="UniProtKB-EC"/>
</dbReference>
<evidence type="ECO:0000256" key="3">
    <source>
        <dbReference type="ARBA" id="ARBA00022553"/>
    </source>
</evidence>
<dbReference type="InterPro" id="IPR036890">
    <property type="entry name" value="HATPase_C_sf"/>
</dbReference>
<keyword evidence="6 9" id="KW-0418">Kinase</keyword>
<dbReference type="HOGENOM" id="CLU_660242_0_0_5"/>
<evidence type="ECO:0000256" key="7">
    <source>
        <dbReference type="ARBA" id="ARBA00022840"/>
    </source>
</evidence>
<dbReference type="InterPro" id="IPR003018">
    <property type="entry name" value="GAF"/>
</dbReference>
<name>B7L1Q5_METC4</name>
<dbReference type="Pfam" id="PF13185">
    <property type="entry name" value="GAF_2"/>
    <property type="match status" value="1"/>
</dbReference>
<feature type="domain" description="Histidine kinase" evidence="8">
    <location>
        <begin position="219"/>
        <end position="410"/>
    </location>
</feature>
<comment type="catalytic activity">
    <reaction evidence="1">
        <text>ATP + protein L-histidine = ADP + protein N-phospho-L-histidine.</text>
        <dbReference type="EC" id="2.7.13.3"/>
    </reaction>
</comment>
<evidence type="ECO:0000256" key="5">
    <source>
        <dbReference type="ARBA" id="ARBA00022741"/>
    </source>
</evidence>
<dbReference type="EMBL" id="CP001298">
    <property type="protein sequence ID" value="ACK81449.1"/>
    <property type="molecule type" value="Genomic_DNA"/>
</dbReference>
<dbReference type="SMART" id="SM00065">
    <property type="entry name" value="GAF"/>
    <property type="match status" value="1"/>
</dbReference>
<dbReference type="InterPro" id="IPR011495">
    <property type="entry name" value="Sig_transdc_His_kin_sub2_dim/P"/>
</dbReference>
<dbReference type="Gene3D" id="3.30.450.40">
    <property type="match status" value="1"/>
</dbReference>
<dbReference type="AlphaFoldDB" id="B7L1Q5"/>
<evidence type="ECO:0000256" key="1">
    <source>
        <dbReference type="ARBA" id="ARBA00000085"/>
    </source>
</evidence>
<dbReference type="Pfam" id="PF02518">
    <property type="entry name" value="HATPase_c"/>
    <property type="match status" value="1"/>
</dbReference>
<evidence type="ECO:0000313" key="9">
    <source>
        <dbReference type="EMBL" id="ACK81449.1"/>
    </source>
</evidence>
<dbReference type="SMART" id="SM00911">
    <property type="entry name" value="HWE_HK"/>
    <property type="match status" value="1"/>
</dbReference>
<dbReference type="InterPro" id="IPR003594">
    <property type="entry name" value="HATPase_dom"/>
</dbReference>
<dbReference type="InterPro" id="IPR011102">
    <property type="entry name" value="Sig_transdc_His_kinase_HWE"/>
</dbReference>
<dbReference type="SUPFAM" id="SSF55781">
    <property type="entry name" value="GAF domain-like"/>
    <property type="match status" value="1"/>
</dbReference>
<dbReference type="EC" id="2.7.13.3" evidence="2"/>
<organism evidence="9 10">
    <name type="scientific">Methylorubrum extorquens (strain CM4 / NCIMB 13688)</name>
    <name type="common">Methylobacterium extorquens</name>
    <dbReference type="NCBI Taxonomy" id="440085"/>
    <lineage>
        <taxon>Bacteria</taxon>
        <taxon>Pseudomonadati</taxon>
        <taxon>Pseudomonadota</taxon>
        <taxon>Alphaproteobacteria</taxon>
        <taxon>Hyphomicrobiales</taxon>
        <taxon>Methylobacteriaceae</taxon>
        <taxon>Methylorubrum</taxon>
    </lineage>
</organism>
<dbReference type="InterPro" id="IPR029016">
    <property type="entry name" value="GAF-like_dom_sf"/>
</dbReference>
<dbReference type="SUPFAM" id="SSF55874">
    <property type="entry name" value="ATPase domain of HSP90 chaperone/DNA topoisomerase II/histidine kinase"/>
    <property type="match status" value="1"/>
</dbReference>
<dbReference type="Proteomes" id="UP000002385">
    <property type="component" value="Chromosome"/>
</dbReference>
<evidence type="ECO:0000259" key="8">
    <source>
        <dbReference type="PROSITE" id="PS50109"/>
    </source>
</evidence>
<keyword evidence="3" id="KW-0597">Phosphoprotein</keyword>
<reference evidence="10" key="1">
    <citation type="submission" date="2008-12" db="EMBL/GenBank/DDBJ databases">
        <title>Complete sequence of chromosome of Methylobacterium chloromethanicum CM4.</title>
        <authorList>
            <consortium name="US DOE Joint Genome Institute"/>
            <person name="Lucas S."/>
            <person name="Copeland A."/>
            <person name="Lapidus A."/>
            <person name="Glavina del Rio T."/>
            <person name="Dalin E."/>
            <person name="Tice H."/>
            <person name="Bruce D."/>
            <person name="Goodwin L."/>
            <person name="Pitluck S."/>
            <person name="Chertkov O."/>
            <person name="Brettin T."/>
            <person name="Detter J.C."/>
            <person name="Han C."/>
            <person name="Larimer F."/>
            <person name="Land M."/>
            <person name="Hauser L."/>
            <person name="Kyrpides N."/>
            <person name="Mikhailova N."/>
            <person name="Marx C."/>
            <person name="Richardson P."/>
        </authorList>
    </citation>
    <scope>NUCLEOTIDE SEQUENCE [LARGE SCALE GENOMIC DNA]</scope>
    <source>
        <strain evidence="10">CM4 / NCIMB 13688</strain>
    </source>
</reference>
<dbReference type="PROSITE" id="PS50109">
    <property type="entry name" value="HIS_KIN"/>
    <property type="match status" value="1"/>
</dbReference>
<dbReference type="PANTHER" id="PTHR41523:SF8">
    <property type="entry name" value="ETHYLENE RESPONSE SENSOR PROTEIN"/>
    <property type="match status" value="1"/>
</dbReference>
<protein>
    <recommendedName>
        <fullName evidence="2">histidine kinase</fullName>
        <ecNumber evidence="2">2.7.13.3</ecNumber>
    </recommendedName>
</protein>
<dbReference type="Pfam" id="PF07568">
    <property type="entry name" value="HisKA_2"/>
    <property type="match status" value="1"/>
</dbReference>
<keyword evidence="5" id="KW-0547">Nucleotide-binding</keyword>
<dbReference type="SMART" id="SM00387">
    <property type="entry name" value="HATPase_c"/>
    <property type="match status" value="1"/>
</dbReference>
<accession>B7L1Q5</accession>
<dbReference type="KEGG" id="mch:Mchl_0515"/>
<reference evidence="9 10" key="2">
    <citation type="journal article" date="2012" name="J. Bacteriol.">
        <title>Complete genome sequences of six strains of the genus Methylobacterium.</title>
        <authorList>
            <person name="Marx C.J."/>
            <person name="Bringel F."/>
            <person name="Chistoserdova L."/>
            <person name="Moulin L."/>
            <person name="Farhan Ul Haque M."/>
            <person name="Fleischman D.E."/>
            <person name="Gruffaz C."/>
            <person name="Jourand P."/>
            <person name="Knief C."/>
            <person name="Lee M.C."/>
            <person name="Muller E.E."/>
            <person name="Nadalig T."/>
            <person name="Peyraud R."/>
            <person name="Roselli S."/>
            <person name="Russ L."/>
            <person name="Goodwin L.A."/>
            <person name="Ivanova N."/>
            <person name="Kyrpides N."/>
            <person name="Lajus A."/>
            <person name="Land M.L."/>
            <person name="Medigue C."/>
            <person name="Mikhailova N."/>
            <person name="Nolan M."/>
            <person name="Woyke T."/>
            <person name="Stolyar S."/>
            <person name="Vorholt J.A."/>
            <person name="Vuilleumier S."/>
        </authorList>
    </citation>
    <scope>NUCLEOTIDE SEQUENCE [LARGE SCALE GENOMIC DNA]</scope>
    <source>
        <strain evidence="10">CM4 / NCIMB 13688</strain>
    </source>
</reference>
<evidence type="ECO:0000256" key="4">
    <source>
        <dbReference type="ARBA" id="ARBA00022679"/>
    </source>
</evidence>
<evidence type="ECO:0000313" key="10">
    <source>
        <dbReference type="Proteomes" id="UP000002385"/>
    </source>
</evidence>
<keyword evidence="7" id="KW-0067">ATP-binding</keyword>
<dbReference type="PANTHER" id="PTHR41523">
    <property type="entry name" value="TWO-COMPONENT SYSTEM SENSOR PROTEIN"/>
    <property type="match status" value="1"/>
</dbReference>
<dbReference type="GO" id="GO:0005524">
    <property type="term" value="F:ATP binding"/>
    <property type="evidence" value="ECO:0007669"/>
    <property type="project" value="UniProtKB-KW"/>
</dbReference>